<reference evidence="2 3" key="1">
    <citation type="journal article" date="2022" name="Nat. Ecol. Evol.">
        <title>A masculinizing supergene underlies an exaggerated male reproductive morph in a spider.</title>
        <authorList>
            <person name="Hendrickx F."/>
            <person name="De Corte Z."/>
            <person name="Sonet G."/>
            <person name="Van Belleghem S.M."/>
            <person name="Kostlbacher S."/>
            <person name="Vangestel C."/>
        </authorList>
    </citation>
    <scope>NUCLEOTIDE SEQUENCE [LARGE SCALE GENOMIC DNA]</scope>
    <source>
        <strain evidence="2">W744_W776</strain>
    </source>
</reference>
<dbReference type="Proteomes" id="UP000827092">
    <property type="component" value="Unassembled WGS sequence"/>
</dbReference>
<dbReference type="EMBL" id="JAFNEN010000162">
    <property type="protein sequence ID" value="KAG8191282.1"/>
    <property type="molecule type" value="Genomic_DNA"/>
</dbReference>
<accession>A0AAV6V599</accession>
<gene>
    <name evidence="2" type="ORF">JTE90_003291</name>
</gene>
<organism evidence="2 3">
    <name type="scientific">Oedothorax gibbosus</name>
    <dbReference type="NCBI Taxonomy" id="931172"/>
    <lineage>
        <taxon>Eukaryota</taxon>
        <taxon>Metazoa</taxon>
        <taxon>Ecdysozoa</taxon>
        <taxon>Arthropoda</taxon>
        <taxon>Chelicerata</taxon>
        <taxon>Arachnida</taxon>
        <taxon>Araneae</taxon>
        <taxon>Araneomorphae</taxon>
        <taxon>Entelegynae</taxon>
        <taxon>Araneoidea</taxon>
        <taxon>Linyphiidae</taxon>
        <taxon>Erigoninae</taxon>
        <taxon>Oedothorax</taxon>
    </lineage>
</organism>
<name>A0AAV6V599_9ARAC</name>
<evidence type="ECO:0000313" key="2">
    <source>
        <dbReference type="EMBL" id="KAG8191282.1"/>
    </source>
</evidence>
<feature type="region of interest" description="Disordered" evidence="1">
    <location>
        <begin position="49"/>
        <end position="75"/>
    </location>
</feature>
<sequence>MPGLLRDRGAFSDSVTLLMNPRSLPGNQMAPDGIRGSFYHSNPLLPRSARNYRVPDNSSVSGTAVGSDRSEGMSSSPLDCGWGMLGVCGELWLCVNVVNEQVIRAFFLIFFYNLF</sequence>
<dbReference type="AlphaFoldDB" id="A0AAV6V599"/>
<evidence type="ECO:0000313" key="3">
    <source>
        <dbReference type="Proteomes" id="UP000827092"/>
    </source>
</evidence>
<proteinExistence type="predicted"/>
<protein>
    <submittedName>
        <fullName evidence="2">Uncharacterized protein</fullName>
    </submittedName>
</protein>
<comment type="caution">
    <text evidence="2">The sequence shown here is derived from an EMBL/GenBank/DDBJ whole genome shotgun (WGS) entry which is preliminary data.</text>
</comment>
<keyword evidence="3" id="KW-1185">Reference proteome</keyword>
<evidence type="ECO:0000256" key="1">
    <source>
        <dbReference type="SAM" id="MobiDB-lite"/>
    </source>
</evidence>